<gene>
    <name evidence="3" type="ORF">KBB96_02440</name>
</gene>
<dbReference type="EMBL" id="CP073100">
    <property type="protein sequence ID" value="QUE51757.1"/>
    <property type="molecule type" value="Genomic_DNA"/>
</dbReference>
<feature type="region of interest" description="Disordered" evidence="1">
    <location>
        <begin position="193"/>
        <end position="254"/>
    </location>
</feature>
<dbReference type="Proteomes" id="UP000676169">
    <property type="component" value="Chromosome"/>
</dbReference>
<organism evidence="3 4">
    <name type="scientific">Luteolibacter ambystomatis</name>
    <dbReference type="NCBI Taxonomy" id="2824561"/>
    <lineage>
        <taxon>Bacteria</taxon>
        <taxon>Pseudomonadati</taxon>
        <taxon>Verrucomicrobiota</taxon>
        <taxon>Verrucomicrobiia</taxon>
        <taxon>Verrucomicrobiales</taxon>
        <taxon>Verrucomicrobiaceae</taxon>
        <taxon>Luteolibacter</taxon>
    </lineage>
</organism>
<evidence type="ECO:0000313" key="3">
    <source>
        <dbReference type="EMBL" id="QUE51757.1"/>
    </source>
</evidence>
<keyword evidence="4" id="KW-1185">Reference proteome</keyword>
<feature type="compositionally biased region" description="Pro residues" evidence="1">
    <location>
        <begin position="201"/>
        <end position="235"/>
    </location>
</feature>
<evidence type="ECO:0000256" key="2">
    <source>
        <dbReference type="SAM" id="SignalP"/>
    </source>
</evidence>
<feature type="signal peptide" evidence="2">
    <location>
        <begin position="1"/>
        <end position="20"/>
    </location>
</feature>
<dbReference type="RefSeq" id="WP_211631898.1">
    <property type="nucleotide sequence ID" value="NZ_CP073100.1"/>
</dbReference>
<proteinExistence type="predicted"/>
<accession>A0A975J0H2</accession>
<sequence>MKPMGRIVLAMVALSSFSLAVPEEGCLLALPSLTTRGQKVYQSVRITEKRPDGVTVMHQEGVARIPYEMLPHDVAVALGGFDRENAMAFRAEDRKAQAAWEAQTSRELQVLAENRRIAWLAQQRLAAENAAARVAVLPRPNPLHEPARPLGGGSYSVATSSGSDTYSSAPPVVIEVPVTTSSYCPPRPCPPEPCGTDNRPPRPPYNPCGTGNPPPRPPYNPCGTGNPPPRPPVHPPCGTEGPRNPMPSPTAMKR</sequence>
<keyword evidence="2" id="KW-0732">Signal</keyword>
<evidence type="ECO:0000313" key="4">
    <source>
        <dbReference type="Proteomes" id="UP000676169"/>
    </source>
</evidence>
<feature type="compositionally biased region" description="Polar residues" evidence="1">
    <location>
        <begin position="156"/>
        <end position="168"/>
    </location>
</feature>
<dbReference type="KEGG" id="lamb:KBB96_02440"/>
<feature type="chain" id="PRO_5037194000" evidence="2">
    <location>
        <begin position="21"/>
        <end position="254"/>
    </location>
</feature>
<protein>
    <submittedName>
        <fullName evidence="3">Uncharacterized protein</fullName>
    </submittedName>
</protein>
<name>A0A975J0H2_9BACT</name>
<evidence type="ECO:0000256" key="1">
    <source>
        <dbReference type="SAM" id="MobiDB-lite"/>
    </source>
</evidence>
<dbReference type="AlphaFoldDB" id="A0A975J0H2"/>
<feature type="region of interest" description="Disordered" evidence="1">
    <location>
        <begin position="142"/>
        <end position="169"/>
    </location>
</feature>
<reference evidence="3" key="1">
    <citation type="submission" date="2021-04" db="EMBL/GenBank/DDBJ databases">
        <title>Luteolibacter sp. 32A isolated from the skin of an Anderson's salamander (Ambystoma andersonii).</title>
        <authorList>
            <person name="Spergser J."/>
            <person name="Busse H.-J."/>
        </authorList>
    </citation>
    <scope>NUCLEOTIDE SEQUENCE</scope>
    <source>
        <strain evidence="3">32A</strain>
    </source>
</reference>